<evidence type="ECO:0000313" key="1">
    <source>
        <dbReference type="EMBL" id="RNM19126.1"/>
    </source>
</evidence>
<comment type="caution">
    <text evidence="1">The sequence shown here is derived from an EMBL/GenBank/DDBJ whole genome shotgun (WGS) entry which is preliminary data.</text>
</comment>
<dbReference type="EMBL" id="RJLS01000035">
    <property type="protein sequence ID" value="RNM19126.1"/>
    <property type="molecule type" value="Genomic_DNA"/>
</dbReference>
<accession>A0ABX9WNX0</accession>
<organism evidence="1 2">
    <name type="scientific">Dickeya undicola</name>
    <dbReference type="NCBI Taxonomy" id="1577887"/>
    <lineage>
        <taxon>Bacteria</taxon>
        <taxon>Pseudomonadati</taxon>
        <taxon>Pseudomonadota</taxon>
        <taxon>Gammaproteobacteria</taxon>
        <taxon>Enterobacterales</taxon>
        <taxon>Pectobacteriaceae</taxon>
        <taxon>Dickeya</taxon>
    </lineage>
</organism>
<sequence length="97" mass="10152">MILCSSITVAGEVGCAVYVQRKYLAVNSSPRYLSCAPAKSGAGIGTPMNLTGDKTPLRLFLCRAFSYTHIMVGWAGAPQGAPVSVRPVVPTPFSPPP</sequence>
<evidence type="ECO:0000313" key="2">
    <source>
        <dbReference type="Proteomes" id="UP000271870"/>
    </source>
</evidence>
<proteinExistence type="predicted"/>
<gene>
    <name evidence="1" type="ORF">EFS38_19085</name>
</gene>
<name>A0ABX9WNX0_9GAMM</name>
<reference evidence="1 2" key="1">
    <citation type="submission" date="2018-11" db="EMBL/GenBank/DDBJ databases">
        <title>Characterization of surface water Dickeya isolates.</title>
        <authorList>
            <person name="Van Gijsegem F."/>
            <person name="Pedron J."/>
        </authorList>
    </citation>
    <scope>NUCLEOTIDE SEQUENCE [LARGE SCALE GENOMIC DNA]</scope>
    <source>
        <strain evidence="1 2">FVG10-MFV-A16</strain>
    </source>
</reference>
<dbReference type="Proteomes" id="UP000271870">
    <property type="component" value="Unassembled WGS sequence"/>
</dbReference>
<protein>
    <submittedName>
        <fullName evidence="1">Uncharacterized protein</fullName>
    </submittedName>
</protein>
<keyword evidence="2" id="KW-1185">Reference proteome</keyword>